<accession>A0A2P5A664</accession>
<evidence type="ECO:0000313" key="1">
    <source>
        <dbReference type="EMBL" id="PON32032.1"/>
    </source>
</evidence>
<dbReference type="AlphaFoldDB" id="A0A2P5A664"/>
<sequence>MDVEISSRERDALWYSAIKTKYGLHKSGWNSGVSIRATYHSPWKFISSLYVEWNLGVWWSS</sequence>
<comment type="caution">
    <text evidence="1">The sequence shown here is derived from an EMBL/GenBank/DDBJ whole genome shotgun (WGS) entry which is preliminary data.</text>
</comment>
<feature type="non-terminal residue" evidence="1">
    <location>
        <position position="61"/>
    </location>
</feature>
<protein>
    <submittedName>
        <fullName evidence="1">Uncharacterized protein</fullName>
    </submittedName>
</protein>
<evidence type="ECO:0000313" key="2">
    <source>
        <dbReference type="Proteomes" id="UP000237105"/>
    </source>
</evidence>
<reference evidence="2" key="1">
    <citation type="submission" date="2016-06" db="EMBL/GenBank/DDBJ databases">
        <title>Parallel loss of symbiosis genes in relatives of nitrogen-fixing non-legume Parasponia.</title>
        <authorList>
            <person name="Van Velzen R."/>
            <person name="Holmer R."/>
            <person name="Bu F."/>
            <person name="Rutten L."/>
            <person name="Van Zeijl A."/>
            <person name="Liu W."/>
            <person name="Santuari L."/>
            <person name="Cao Q."/>
            <person name="Sharma T."/>
            <person name="Shen D."/>
            <person name="Roswanjaya Y."/>
            <person name="Wardhani T."/>
            <person name="Kalhor M.S."/>
            <person name="Jansen J."/>
            <person name="Van den Hoogen J."/>
            <person name="Gungor B."/>
            <person name="Hartog M."/>
            <person name="Hontelez J."/>
            <person name="Verver J."/>
            <person name="Yang W.-C."/>
            <person name="Schijlen E."/>
            <person name="Repin R."/>
            <person name="Schilthuizen M."/>
            <person name="Schranz E."/>
            <person name="Heidstra R."/>
            <person name="Miyata K."/>
            <person name="Fedorova E."/>
            <person name="Kohlen W."/>
            <person name="Bisseling T."/>
            <person name="Smit S."/>
            <person name="Geurts R."/>
        </authorList>
    </citation>
    <scope>NUCLEOTIDE SEQUENCE [LARGE SCALE GENOMIC DNA]</scope>
    <source>
        <strain evidence="2">cv. WU1-14</strain>
    </source>
</reference>
<dbReference type="Proteomes" id="UP000237105">
    <property type="component" value="Unassembled WGS sequence"/>
</dbReference>
<proteinExistence type="predicted"/>
<organism evidence="1 2">
    <name type="scientific">Parasponia andersonii</name>
    <name type="common">Sponia andersonii</name>
    <dbReference type="NCBI Taxonomy" id="3476"/>
    <lineage>
        <taxon>Eukaryota</taxon>
        <taxon>Viridiplantae</taxon>
        <taxon>Streptophyta</taxon>
        <taxon>Embryophyta</taxon>
        <taxon>Tracheophyta</taxon>
        <taxon>Spermatophyta</taxon>
        <taxon>Magnoliopsida</taxon>
        <taxon>eudicotyledons</taxon>
        <taxon>Gunneridae</taxon>
        <taxon>Pentapetalae</taxon>
        <taxon>rosids</taxon>
        <taxon>fabids</taxon>
        <taxon>Rosales</taxon>
        <taxon>Cannabaceae</taxon>
        <taxon>Parasponia</taxon>
    </lineage>
</organism>
<keyword evidence="2" id="KW-1185">Reference proteome</keyword>
<gene>
    <name evidence="1" type="ORF">PanWU01x14_364800</name>
</gene>
<name>A0A2P5A664_PARAD</name>
<dbReference type="EMBL" id="JXTB01000877">
    <property type="protein sequence ID" value="PON32032.1"/>
    <property type="molecule type" value="Genomic_DNA"/>
</dbReference>